<dbReference type="Gene3D" id="3.20.20.70">
    <property type="entry name" value="Aldolase class I"/>
    <property type="match status" value="1"/>
</dbReference>
<keyword evidence="4" id="KW-1015">Disulfide bond</keyword>
<accession>A0A3T1D3P4</accession>
<dbReference type="PRINTS" id="PR00740">
    <property type="entry name" value="GLHYDRLASE27"/>
</dbReference>
<dbReference type="PANTHER" id="PTHR11452">
    <property type="entry name" value="ALPHA-GALACTOSIDASE/ALPHA-N-ACETYLGALACTOSAMINIDASE"/>
    <property type="match status" value="1"/>
</dbReference>
<dbReference type="GO" id="GO:0004557">
    <property type="term" value="F:alpha-galactosidase activity"/>
    <property type="evidence" value="ECO:0007669"/>
    <property type="project" value="UniProtKB-EC"/>
</dbReference>
<dbReference type="RefSeq" id="WP_232058148.1">
    <property type="nucleotide sequence ID" value="NZ_AP019400.1"/>
</dbReference>
<dbReference type="PANTHER" id="PTHR11452:SF75">
    <property type="entry name" value="ALPHA-GALACTOSIDASE MEL1"/>
    <property type="match status" value="1"/>
</dbReference>
<dbReference type="InterPro" id="IPR002241">
    <property type="entry name" value="Glyco_hydro_27"/>
</dbReference>
<protein>
    <recommendedName>
        <fullName evidence="4">Alpha-galactosidase</fullName>
        <ecNumber evidence="4">3.2.1.22</ecNumber>
    </recommendedName>
    <alternativeName>
        <fullName evidence="4">Melibiase</fullName>
    </alternativeName>
</protein>
<evidence type="ECO:0000313" key="6">
    <source>
        <dbReference type="Proteomes" id="UP000289856"/>
    </source>
</evidence>
<evidence type="ECO:0000256" key="4">
    <source>
        <dbReference type="RuleBase" id="RU361168"/>
    </source>
</evidence>
<keyword evidence="2 4" id="KW-0378">Hydrolase</keyword>
<dbReference type="Proteomes" id="UP000289856">
    <property type="component" value="Chromosome"/>
</dbReference>
<gene>
    <name evidence="5" type="ORF">KCTCHS21_20570</name>
</gene>
<evidence type="ECO:0000256" key="2">
    <source>
        <dbReference type="ARBA" id="ARBA00022801"/>
    </source>
</evidence>
<name>A0A3T1D3P4_9BACL</name>
<dbReference type="Pfam" id="PF16499">
    <property type="entry name" value="Melibiase_2"/>
    <property type="match status" value="1"/>
</dbReference>
<comment type="catalytic activity">
    <reaction evidence="4">
        <text>Hydrolysis of terminal, non-reducing alpha-D-galactose residues in alpha-D-galactosides, including galactose oligosaccharides, galactomannans and galactolipids.</text>
        <dbReference type="EC" id="3.2.1.22"/>
    </reaction>
</comment>
<dbReference type="InterPro" id="IPR017853">
    <property type="entry name" value="GH"/>
</dbReference>
<dbReference type="EMBL" id="AP019400">
    <property type="protein sequence ID" value="BBI32658.1"/>
    <property type="molecule type" value="Genomic_DNA"/>
</dbReference>
<keyword evidence="6" id="KW-1185">Reference proteome</keyword>
<dbReference type="AlphaFoldDB" id="A0A3T1D3P4"/>
<evidence type="ECO:0000256" key="3">
    <source>
        <dbReference type="ARBA" id="ARBA00023295"/>
    </source>
</evidence>
<dbReference type="GO" id="GO:0005975">
    <property type="term" value="P:carbohydrate metabolic process"/>
    <property type="evidence" value="ECO:0007669"/>
    <property type="project" value="InterPro"/>
</dbReference>
<sequence>MIRFRAFGKVRLWLIVIAVVLTQFAIPQAQGNVAHAANNGLGAKPYMGWSSYSMQVYSNSSTWISAAQIKAQSDAMHATLQAYGYEYINIDAGWNGGIDAYGRPVPSTTLYPNGFQEVINYVHANGQKIGLYMIPGISPQAYNADLPIYNAPGCTMKNIAVLPLRTADYWNLGYKIDFSNPCAQKYINSIADLFGAWGIDFLKFDSVTPALDITTRRSTHAATWPPGRRHLPRTVSGLSSVGLLTTATSIHGSNMRTVGASIGTSKLISPV</sequence>
<keyword evidence="3 4" id="KW-0326">Glycosidase</keyword>
<dbReference type="SUPFAM" id="SSF51445">
    <property type="entry name" value="(Trans)glycosidases"/>
    <property type="match status" value="1"/>
</dbReference>
<organism evidence="5 6">
    <name type="scientific">Cohnella abietis</name>
    <dbReference type="NCBI Taxonomy" id="2507935"/>
    <lineage>
        <taxon>Bacteria</taxon>
        <taxon>Bacillati</taxon>
        <taxon>Bacillota</taxon>
        <taxon>Bacilli</taxon>
        <taxon>Bacillales</taxon>
        <taxon>Paenibacillaceae</taxon>
        <taxon>Cohnella</taxon>
    </lineage>
</organism>
<dbReference type="EC" id="3.2.1.22" evidence="4"/>
<reference evidence="5 6" key="1">
    <citation type="submission" date="2019-01" db="EMBL/GenBank/DDBJ databases">
        <title>Complete genome sequence of Cohnella hallensis HS21 isolated from Korean fir (Abies koreana) rhizospheric soil.</title>
        <authorList>
            <person name="Jiang L."/>
            <person name="Kang S.W."/>
            <person name="Kim S."/>
            <person name="Jung J."/>
            <person name="Kim C.Y."/>
            <person name="Kim D.H."/>
            <person name="Kim S.W."/>
            <person name="Lee J."/>
        </authorList>
    </citation>
    <scope>NUCLEOTIDE SEQUENCE [LARGE SCALE GENOMIC DNA]</scope>
    <source>
        <strain evidence="5 6">HS21</strain>
    </source>
</reference>
<comment type="similarity">
    <text evidence="1 4">Belongs to the glycosyl hydrolase 27 family.</text>
</comment>
<proteinExistence type="inferred from homology"/>
<dbReference type="KEGG" id="cohn:KCTCHS21_20570"/>
<dbReference type="InterPro" id="IPR013785">
    <property type="entry name" value="Aldolase_TIM"/>
</dbReference>
<evidence type="ECO:0000313" key="5">
    <source>
        <dbReference type="EMBL" id="BBI32658.1"/>
    </source>
</evidence>
<evidence type="ECO:0000256" key="1">
    <source>
        <dbReference type="ARBA" id="ARBA00009743"/>
    </source>
</evidence>